<dbReference type="GO" id="GO:0016020">
    <property type="term" value="C:membrane"/>
    <property type="evidence" value="ECO:0007669"/>
    <property type="project" value="TreeGrafter"/>
</dbReference>
<evidence type="ECO:0000313" key="3">
    <source>
        <dbReference type="Proteomes" id="UP000824120"/>
    </source>
</evidence>
<reference evidence="2 3" key="1">
    <citation type="submission" date="2020-09" db="EMBL/GenBank/DDBJ databases">
        <title>De no assembly of potato wild relative species, Solanum commersonii.</title>
        <authorList>
            <person name="Cho K."/>
        </authorList>
    </citation>
    <scope>NUCLEOTIDE SEQUENCE [LARGE SCALE GENOMIC DNA]</scope>
    <source>
        <strain evidence="2">LZ3.2</strain>
        <tissue evidence="2">Leaf</tissue>
    </source>
</reference>
<organism evidence="2 3">
    <name type="scientific">Solanum commersonii</name>
    <name type="common">Commerson's wild potato</name>
    <name type="synonym">Commerson's nightshade</name>
    <dbReference type="NCBI Taxonomy" id="4109"/>
    <lineage>
        <taxon>Eukaryota</taxon>
        <taxon>Viridiplantae</taxon>
        <taxon>Streptophyta</taxon>
        <taxon>Embryophyta</taxon>
        <taxon>Tracheophyta</taxon>
        <taxon>Spermatophyta</taxon>
        <taxon>Magnoliopsida</taxon>
        <taxon>eudicotyledons</taxon>
        <taxon>Gunneridae</taxon>
        <taxon>Pentapetalae</taxon>
        <taxon>asterids</taxon>
        <taxon>lamiids</taxon>
        <taxon>Solanales</taxon>
        <taxon>Solanaceae</taxon>
        <taxon>Solanoideae</taxon>
        <taxon>Solaneae</taxon>
        <taxon>Solanum</taxon>
    </lineage>
</organism>
<dbReference type="EMBL" id="JACXVP010000001">
    <property type="protein sequence ID" value="KAG5629910.1"/>
    <property type="molecule type" value="Genomic_DNA"/>
</dbReference>
<name>A0A9J6AZI9_SOLCO</name>
<evidence type="ECO:0000313" key="2">
    <source>
        <dbReference type="EMBL" id="KAG5629910.1"/>
    </source>
</evidence>
<proteinExistence type="predicted"/>
<keyword evidence="1" id="KW-0812">Transmembrane</keyword>
<accession>A0A9J6AZI9</accession>
<dbReference type="AlphaFoldDB" id="A0A9J6AZI9"/>
<keyword evidence="1" id="KW-0472">Membrane</keyword>
<sequence>MTFILTIMVTNTGDNDDPEWGVPGESSTENAFKDKYVPPWNKQITMRAMVIGLILSVIFNFIACELNLTTGVIPSLNVANGLLGFA</sequence>
<protein>
    <submittedName>
        <fullName evidence="2">Uncharacterized protein</fullName>
    </submittedName>
</protein>
<dbReference type="InterPro" id="IPR045035">
    <property type="entry name" value="YSL-like"/>
</dbReference>
<dbReference type="PANTHER" id="PTHR31645:SF20">
    <property type="entry name" value="METAL-NICOTIANAMINE TRANSPORTER YSL7"/>
    <property type="match status" value="1"/>
</dbReference>
<dbReference type="GO" id="GO:0035673">
    <property type="term" value="F:oligopeptide transmembrane transporter activity"/>
    <property type="evidence" value="ECO:0007669"/>
    <property type="project" value="InterPro"/>
</dbReference>
<gene>
    <name evidence="2" type="ORF">H5410_001627</name>
</gene>
<keyword evidence="3" id="KW-1185">Reference proteome</keyword>
<dbReference type="PANTHER" id="PTHR31645">
    <property type="entry name" value="OLIGOPEPTIDE TRANSPORTER YGL114W-RELATED"/>
    <property type="match status" value="1"/>
</dbReference>
<keyword evidence="1" id="KW-1133">Transmembrane helix</keyword>
<feature type="transmembrane region" description="Helical" evidence="1">
    <location>
        <begin position="44"/>
        <end position="63"/>
    </location>
</feature>
<evidence type="ECO:0000256" key="1">
    <source>
        <dbReference type="SAM" id="Phobius"/>
    </source>
</evidence>
<dbReference type="OrthoDB" id="627262at2759"/>
<dbReference type="Proteomes" id="UP000824120">
    <property type="component" value="Chromosome 1"/>
</dbReference>
<comment type="caution">
    <text evidence="2">The sequence shown here is derived from an EMBL/GenBank/DDBJ whole genome shotgun (WGS) entry which is preliminary data.</text>
</comment>